<protein>
    <submittedName>
        <fullName evidence="2">Monoamine oxidase</fullName>
    </submittedName>
</protein>
<evidence type="ECO:0000313" key="3">
    <source>
        <dbReference type="Proteomes" id="UP001224122"/>
    </source>
</evidence>
<proteinExistence type="predicted"/>
<evidence type="ECO:0000259" key="1">
    <source>
        <dbReference type="Pfam" id="PF01593"/>
    </source>
</evidence>
<dbReference type="PANTHER" id="PTHR10742">
    <property type="entry name" value="FLAVIN MONOAMINE OXIDASE"/>
    <property type="match status" value="1"/>
</dbReference>
<dbReference type="PANTHER" id="PTHR10742:SF342">
    <property type="entry name" value="AMINE OXIDASE"/>
    <property type="match status" value="1"/>
</dbReference>
<dbReference type="InterPro" id="IPR002937">
    <property type="entry name" value="Amino_oxidase"/>
</dbReference>
<gene>
    <name evidence="2" type="ORF">J2S10_002590</name>
</gene>
<sequence length="116" mass="12943">MSIYRDPPLSTEQMLSTIRNGIGLSQIPKKIIVVGAGMSGLVSASLLKDAGHEVTILEATQRVGGRIYTMRAPFMDDMYLDVGAMRIPNTHYLALEYIKKFGLHANPLHLFLRSRR</sequence>
<dbReference type="Gene3D" id="3.90.660.10">
    <property type="match status" value="1"/>
</dbReference>
<feature type="domain" description="Amine oxidase" evidence="1">
    <location>
        <begin position="38"/>
        <end position="107"/>
    </location>
</feature>
<dbReference type="Proteomes" id="UP001224122">
    <property type="component" value="Unassembled WGS sequence"/>
</dbReference>
<evidence type="ECO:0000313" key="2">
    <source>
        <dbReference type="EMBL" id="MDQ0199408.1"/>
    </source>
</evidence>
<dbReference type="InterPro" id="IPR050281">
    <property type="entry name" value="Flavin_monoamine_oxidase"/>
</dbReference>
<organism evidence="2 3">
    <name type="scientific">Neobacillus ginsengisoli</name>
    <dbReference type="NCBI Taxonomy" id="904295"/>
    <lineage>
        <taxon>Bacteria</taxon>
        <taxon>Bacillati</taxon>
        <taxon>Bacillota</taxon>
        <taxon>Bacilli</taxon>
        <taxon>Bacillales</taxon>
        <taxon>Bacillaceae</taxon>
        <taxon>Neobacillus</taxon>
    </lineage>
</organism>
<dbReference type="InterPro" id="IPR036188">
    <property type="entry name" value="FAD/NAD-bd_sf"/>
</dbReference>
<dbReference type="Gene3D" id="3.50.50.60">
    <property type="entry name" value="FAD/NAD(P)-binding domain"/>
    <property type="match status" value="1"/>
</dbReference>
<comment type="caution">
    <text evidence="2">The sequence shown here is derived from an EMBL/GenBank/DDBJ whole genome shotgun (WGS) entry which is preliminary data.</text>
</comment>
<accession>A0ABT9XVJ8</accession>
<name>A0ABT9XVJ8_9BACI</name>
<reference evidence="2 3" key="1">
    <citation type="submission" date="2023-07" db="EMBL/GenBank/DDBJ databases">
        <title>Genomic Encyclopedia of Type Strains, Phase IV (KMG-IV): sequencing the most valuable type-strain genomes for metagenomic binning, comparative biology and taxonomic classification.</title>
        <authorList>
            <person name="Goeker M."/>
        </authorList>
    </citation>
    <scope>NUCLEOTIDE SEQUENCE [LARGE SCALE GENOMIC DNA]</scope>
    <source>
        <strain evidence="2 3">DSM 27594</strain>
    </source>
</reference>
<dbReference type="EMBL" id="JAUSTW010000004">
    <property type="protein sequence ID" value="MDQ0199408.1"/>
    <property type="molecule type" value="Genomic_DNA"/>
</dbReference>
<dbReference type="Pfam" id="PF01593">
    <property type="entry name" value="Amino_oxidase"/>
    <property type="match status" value="1"/>
</dbReference>
<dbReference type="SUPFAM" id="SSF51905">
    <property type="entry name" value="FAD/NAD(P)-binding domain"/>
    <property type="match status" value="1"/>
</dbReference>
<keyword evidence="3" id="KW-1185">Reference proteome</keyword>